<dbReference type="EMBL" id="BSFE01000006">
    <property type="protein sequence ID" value="GLK52700.1"/>
    <property type="molecule type" value="Genomic_DNA"/>
</dbReference>
<feature type="transmembrane region" description="Helical" evidence="1">
    <location>
        <begin position="58"/>
        <end position="76"/>
    </location>
</feature>
<keyword evidence="1" id="KW-0472">Membrane</keyword>
<reference evidence="2" key="2">
    <citation type="submission" date="2023-01" db="EMBL/GenBank/DDBJ databases">
        <authorList>
            <person name="Sun Q."/>
            <person name="Evtushenko L."/>
        </authorList>
    </citation>
    <scope>NUCLEOTIDE SEQUENCE</scope>
    <source>
        <strain evidence="2">VKM B-1513</strain>
    </source>
</reference>
<feature type="transmembrane region" description="Helical" evidence="1">
    <location>
        <begin position="123"/>
        <end position="144"/>
    </location>
</feature>
<comment type="caution">
    <text evidence="2">The sequence shown here is derived from an EMBL/GenBank/DDBJ whole genome shotgun (WGS) entry which is preliminary data.</text>
</comment>
<dbReference type="Proteomes" id="UP001143486">
    <property type="component" value="Unassembled WGS sequence"/>
</dbReference>
<protein>
    <submittedName>
        <fullName evidence="2">Uncharacterized protein</fullName>
    </submittedName>
</protein>
<name>A0A9W6IP37_9PROT</name>
<accession>A0A9W6IP37</accession>
<keyword evidence="1" id="KW-1133">Transmembrane helix</keyword>
<evidence type="ECO:0000256" key="1">
    <source>
        <dbReference type="SAM" id="Phobius"/>
    </source>
</evidence>
<keyword evidence="1" id="KW-0812">Transmembrane</keyword>
<reference evidence="2" key="1">
    <citation type="journal article" date="2014" name="Int. J. Syst. Evol. Microbiol.">
        <title>Complete genome sequence of Corynebacterium casei LMG S-19264T (=DSM 44701T), isolated from a smear-ripened cheese.</title>
        <authorList>
            <consortium name="US DOE Joint Genome Institute (JGI-PGF)"/>
            <person name="Walter F."/>
            <person name="Albersmeier A."/>
            <person name="Kalinowski J."/>
            <person name="Ruckert C."/>
        </authorList>
    </citation>
    <scope>NUCLEOTIDE SEQUENCE</scope>
    <source>
        <strain evidence="2">VKM B-1513</strain>
    </source>
</reference>
<sequence length="204" mass="21215">MSNDADLAYLRSVAEAGQQAPSLAGRFFIWWGGLAAPALLAHWFIITGQAGIEPNLVGFVWMAYGLIGMTGTAFLGRALRNKPGMGAINNRGESAVWNGVMWLVAAYAIGAVVALVLGRGDMILFDTIPLVAFGGYGVSFWVSASLGGPRWMRPMSLIAWLACGGGMSLAGTPELYLFSAAAVAILAIAPGVILLRGEPAGEAA</sequence>
<dbReference type="RefSeq" id="WP_271187065.1">
    <property type="nucleotide sequence ID" value="NZ_BSFE01000006.1"/>
</dbReference>
<dbReference type="AlphaFoldDB" id="A0A9W6IP37"/>
<gene>
    <name evidence="2" type="ORF">GCM10017621_22080</name>
</gene>
<feature type="transmembrane region" description="Helical" evidence="1">
    <location>
        <begin position="176"/>
        <end position="195"/>
    </location>
</feature>
<proteinExistence type="predicted"/>
<evidence type="ECO:0000313" key="2">
    <source>
        <dbReference type="EMBL" id="GLK52700.1"/>
    </source>
</evidence>
<organism evidence="2 3">
    <name type="scientific">Maricaulis virginensis</name>
    <dbReference type="NCBI Taxonomy" id="144022"/>
    <lineage>
        <taxon>Bacteria</taxon>
        <taxon>Pseudomonadati</taxon>
        <taxon>Pseudomonadota</taxon>
        <taxon>Alphaproteobacteria</taxon>
        <taxon>Maricaulales</taxon>
        <taxon>Maricaulaceae</taxon>
        <taxon>Maricaulis</taxon>
    </lineage>
</organism>
<keyword evidence="3" id="KW-1185">Reference proteome</keyword>
<feature type="transmembrane region" description="Helical" evidence="1">
    <location>
        <begin position="27"/>
        <end position="46"/>
    </location>
</feature>
<feature type="transmembrane region" description="Helical" evidence="1">
    <location>
        <begin position="96"/>
        <end position="117"/>
    </location>
</feature>
<evidence type="ECO:0000313" key="3">
    <source>
        <dbReference type="Proteomes" id="UP001143486"/>
    </source>
</evidence>